<reference evidence="1 2" key="1">
    <citation type="submission" date="2023-08" db="EMBL/GenBank/DDBJ databases">
        <title>A Necator americanus chromosomal reference genome.</title>
        <authorList>
            <person name="Ilik V."/>
            <person name="Petrzelkova K.J."/>
            <person name="Pardy F."/>
            <person name="Fuh T."/>
            <person name="Niatou-Singa F.S."/>
            <person name="Gouil Q."/>
            <person name="Baker L."/>
            <person name="Ritchie M.E."/>
            <person name="Jex A.R."/>
            <person name="Gazzola D."/>
            <person name="Li H."/>
            <person name="Toshio Fujiwara R."/>
            <person name="Zhan B."/>
            <person name="Aroian R.V."/>
            <person name="Pafco B."/>
            <person name="Schwarz E.M."/>
        </authorList>
    </citation>
    <scope>NUCLEOTIDE SEQUENCE [LARGE SCALE GENOMIC DNA]</scope>
    <source>
        <strain evidence="1 2">Aroian</strain>
        <tissue evidence="1">Whole animal</tissue>
    </source>
</reference>
<gene>
    <name evidence="1" type="primary">Necator_chrX.g23197</name>
    <name evidence="1" type="ORF">RB195_023034</name>
</gene>
<sequence length="317" mass="36511">MDGITHLSIIYDPVTDTAPEIRITSDSWHELVRLQQKVKQKTSNLRNTAGGDVMCTRQFKFHVNQVKNRKAVYKRRKTEVEEMVTERDVLLRTTDILAKNFEDLKEKIESFGGEAREYGIMTSLTLLRMADQPSSDVEELKKIIASFKLTSNQRPSHMAPLKKKRHDLQRVFDNEDEVFQMKQAKFKERCEQAGIGHGGLELLIEKLEERREHAGNDSIKIQQQISEMEAQTSVISCSSLLSLDDQSKAQLTEEQLEAELLIQRSSVDLNYLENEVRRRQMLSWRILASMFDSKLATAKKESNLDCEEPIGDKSYCV</sequence>
<dbReference type="Proteomes" id="UP001303046">
    <property type="component" value="Unassembled WGS sequence"/>
</dbReference>
<name>A0ABR1EIH5_NECAM</name>
<organism evidence="1 2">
    <name type="scientific">Necator americanus</name>
    <name type="common">Human hookworm</name>
    <dbReference type="NCBI Taxonomy" id="51031"/>
    <lineage>
        <taxon>Eukaryota</taxon>
        <taxon>Metazoa</taxon>
        <taxon>Ecdysozoa</taxon>
        <taxon>Nematoda</taxon>
        <taxon>Chromadorea</taxon>
        <taxon>Rhabditida</taxon>
        <taxon>Rhabditina</taxon>
        <taxon>Rhabditomorpha</taxon>
        <taxon>Strongyloidea</taxon>
        <taxon>Ancylostomatidae</taxon>
        <taxon>Bunostominae</taxon>
        <taxon>Necator</taxon>
    </lineage>
</organism>
<comment type="caution">
    <text evidence="1">The sequence shown here is derived from an EMBL/GenBank/DDBJ whole genome shotgun (WGS) entry which is preliminary data.</text>
</comment>
<proteinExistence type="predicted"/>
<protein>
    <submittedName>
        <fullName evidence="1">Uncharacterized protein</fullName>
    </submittedName>
</protein>
<dbReference type="InterPro" id="IPR029600">
    <property type="entry name" value="IFT81"/>
</dbReference>
<evidence type="ECO:0000313" key="1">
    <source>
        <dbReference type="EMBL" id="KAK6762165.1"/>
    </source>
</evidence>
<accession>A0ABR1EIH5</accession>
<dbReference type="PANTHER" id="PTHR15614">
    <property type="entry name" value="INTRAFLAGELLAR TRANSPORT PROTEIN 81 HOMOLOG"/>
    <property type="match status" value="1"/>
</dbReference>
<keyword evidence="2" id="KW-1185">Reference proteome</keyword>
<evidence type="ECO:0000313" key="2">
    <source>
        <dbReference type="Proteomes" id="UP001303046"/>
    </source>
</evidence>
<dbReference type="EMBL" id="JAVFWL010000006">
    <property type="protein sequence ID" value="KAK6762165.1"/>
    <property type="molecule type" value="Genomic_DNA"/>
</dbReference>
<dbReference type="PANTHER" id="PTHR15614:SF2">
    <property type="entry name" value="INTRAFLAGELLAR TRANSPORT PROTEIN 81 HOMOLOG"/>
    <property type="match status" value="1"/>
</dbReference>